<protein>
    <recommendedName>
        <fullName evidence="2">Calcineurin-like phosphoesterase domain-containing protein</fullName>
    </recommendedName>
</protein>
<reference evidence="1" key="1">
    <citation type="submission" date="2020-04" db="EMBL/GenBank/DDBJ databases">
        <authorList>
            <person name="Chiriac C."/>
            <person name="Salcher M."/>
            <person name="Ghai R."/>
            <person name="Kavagutti S V."/>
        </authorList>
    </citation>
    <scope>NUCLEOTIDE SEQUENCE</scope>
</reference>
<evidence type="ECO:0000313" key="1">
    <source>
        <dbReference type="EMBL" id="CAB4138186.1"/>
    </source>
</evidence>
<dbReference type="EMBL" id="LR796341">
    <property type="protein sequence ID" value="CAB4138186.1"/>
    <property type="molecule type" value="Genomic_DNA"/>
</dbReference>
<name>A0A6J5LZ78_9CAUD</name>
<dbReference type="PANTHER" id="PTHR37844">
    <property type="entry name" value="SER/THR PROTEIN PHOSPHATASE SUPERFAMILY (AFU_ORTHOLOGUE AFUA_1G14840)"/>
    <property type="match status" value="1"/>
</dbReference>
<organism evidence="1">
    <name type="scientific">uncultured Caudovirales phage</name>
    <dbReference type="NCBI Taxonomy" id="2100421"/>
    <lineage>
        <taxon>Viruses</taxon>
        <taxon>Duplodnaviria</taxon>
        <taxon>Heunggongvirae</taxon>
        <taxon>Uroviricota</taxon>
        <taxon>Caudoviricetes</taxon>
        <taxon>Peduoviridae</taxon>
        <taxon>Maltschvirus</taxon>
        <taxon>Maltschvirus maltsch</taxon>
    </lineage>
</organism>
<dbReference type="InterPro" id="IPR029052">
    <property type="entry name" value="Metallo-depent_PP-like"/>
</dbReference>
<evidence type="ECO:0008006" key="2">
    <source>
        <dbReference type="Google" id="ProtNLM"/>
    </source>
</evidence>
<dbReference type="Gene3D" id="3.60.21.10">
    <property type="match status" value="1"/>
</dbReference>
<sequence>MQFNFDLISDLHIETWDNFDWSDQATSPYCIVAGDVAQDREVLRETLHHLGKCYQGVFYIDGNDEHRHGLDDLGSSYRFLNRTLEDISGVVYLQDNVIIINGVAILATNGWWSFDMDPALDYEQSQQWYQERTQTISSTGDSITGVAFNDTTYMINSVRKLQTHQDVRSIVMVTHTVPAPWIITHDIDLVDTWRFNCMGNPHMQLVLNEDTENKIHTWCFGHYHKPVDRDLNGVRYVNNCRGRGNTEWSQSVYYPKRITVEY</sequence>
<dbReference type="PANTHER" id="PTHR37844:SF2">
    <property type="entry name" value="SER_THR PROTEIN PHOSPHATASE SUPERFAMILY (AFU_ORTHOLOGUE AFUA_1G14840)"/>
    <property type="match status" value="1"/>
</dbReference>
<accession>A0A6J5LZ78</accession>
<gene>
    <name evidence="1" type="ORF">UFOVP328_379</name>
</gene>
<proteinExistence type="predicted"/>
<dbReference type="SUPFAM" id="SSF56300">
    <property type="entry name" value="Metallo-dependent phosphatases"/>
    <property type="match status" value="1"/>
</dbReference>